<evidence type="ECO:0000313" key="6">
    <source>
        <dbReference type="Proteomes" id="UP000283426"/>
    </source>
</evidence>
<dbReference type="OMA" id="KNSHEME"/>
<evidence type="ECO:0000256" key="4">
    <source>
        <dbReference type="ARBA" id="ARBA00023163"/>
    </source>
</evidence>
<dbReference type="InterPro" id="IPR014284">
    <property type="entry name" value="RNA_pol_sigma-70_dom"/>
</dbReference>
<dbReference type="InterPro" id="IPR013249">
    <property type="entry name" value="RNA_pol_sigma70_r4_t2"/>
</dbReference>
<dbReference type="SUPFAM" id="SSF88659">
    <property type="entry name" value="Sigma3 and sigma4 domains of RNA polymerase sigma factors"/>
    <property type="match status" value="1"/>
</dbReference>
<dbReference type="GO" id="GO:0006352">
    <property type="term" value="P:DNA-templated transcription initiation"/>
    <property type="evidence" value="ECO:0007669"/>
    <property type="project" value="InterPro"/>
</dbReference>
<dbReference type="GO" id="GO:0003677">
    <property type="term" value="F:DNA binding"/>
    <property type="evidence" value="ECO:0007669"/>
    <property type="project" value="InterPro"/>
</dbReference>
<name>A0A412WLI1_9BACT</name>
<proteinExistence type="inferred from homology"/>
<evidence type="ECO:0000256" key="3">
    <source>
        <dbReference type="ARBA" id="ARBA00023082"/>
    </source>
</evidence>
<evidence type="ECO:0000256" key="1">
    <source>
        <dbReference type="ARBA" id="ARBA00010641"/>
    </source>
</evidence>
<dbReference type="PROSITE" id="PS00622">
    <property type="entry name" value="HTH_LUXR_1"/>
    <property type="match status" value="1"/>
</dbReference>
<dbReference type="Pfam" id="PF04542">
    <property type="entry name" value="Sigma70_r2"/>
    <property type="match status" value="1"/>
</dbReference>
<keyword evidence="4" id="KW-0804">Transcription</keyword>
<dbReference type="InterPro" id="IPR013325">
    <property type="entry name" value="RNA_pol_sigma_r2"/>
</dbReference>
<protein>
    <submittedName>
        <fullName evidence="5">Sigma-70 family RNA polymerase sigma factor</fullName>
    </submittedName>
</protein>
<evidence type="ECO:0000256" key="2">
    <source>
        <dbReference type="ARBA" id="ARBA00023015"/>
    </source>
</evidence>
<dbReference type="InterPro" id="IPR000792">
    <property type="entry name" value="Tscrpt_reg_LuxR_C"/>
</dbReference>
<dbReference type="NCBIfam" id="TIGR02937">
    <property type="entry name" value="sigma70-ECF"/>
    <property type="match status" value="1"/>
</dbReference>
<dbReference type="PANTHER" id="PTHR43133">
    <property type="entry name" value="RNA POLYMERASE ECF-TYPE SIGMA FACTO"/>
    <property type="match status" value="1"/>
</dbReference>
<dbReference type="Gene3D" id="1.10.1740.10">
    <property type="match status" value="1"/>
</dbReference>
<reference evidence="5 6" key="1">
    <citation type="submission" date="2018-08" db="EMBL/GenBank/DDBJ databases">
        <title>A genome reference for cultivated species of the human gut microbiota.</title>
        <authorList>
            <person name="Zou Y."/>
            <person name="Xue W."/>
            <person name="Luo G."/>
        </authorList>
    </citation>
    <scope>NUCLEOTIDE SEQUENCE [LARGE SCALE GENOMIC DNA]</scope>
    <source>
        <strain evidence="5 6">AF14-6AC</strain>
    </source>
</reference>
<dbReference type="CDD" id="cd06171">
    <property type="entry name" value="Sigma70_r4"/>
    <property type="match status" value="1"/>
</dbReference>
<organism evidence="5 6">
    <name type="scientific">Odoribacter splanchnicus</name>
    <dbReference type="NCBI Taxonomy" id="28118"/>
    <lineage>
        <taxon>Bacteria</taxon>
        <taxon>Pseudomonadati</taxon>
        <taxon>Bacteroidota</taxon>
        <taxon>Bacteroidia</taxon>
        <taxon>Bacteroidales</taxon>
        <taxon>Odoribacteraceae</taxon>
        <taxon>Odoribacter</taxon>
    </lineage>
</organism>
<gene>
    <name evidence="5" type="ORF">DWW24_06000</name>
</gene>
<comment type="caution">
    <text evidence="5">The sequence shown here is derived from an EMBL/GenBank/DDBJ whole genome shotgun (WGS) entry which is preliminary data.</text>
</comment>
<keyword evidence="3" id="KW-0731">Sigma factor</keyword>
<dbReference type="SUPFAM" id="SSF88946">
    <property type="entry name" value="Sigma2 domain of RNA polymerase sigma factors"/>
    <property type="match status" value="1"/>
</dbReference>
<dbReference type="Proteomes" id="UP000283426">
    <property type="component" value="Unassembled WGS sequence"/>
</dbReference>
<keyword evidence="2" id="KW-0805">Transcription regulation</keyword>
<comment type="similarity">
    <text evidence="1">Belongs to the sigma-70 factor family. ECF subfamily.</text>
</comment>
<dbReference type="GeneID" id="61274761"/>
<dbReference type="Gene3D" id="1.10.10.10">
    <property type="entry name" value="Winged helix-like DNA-binding domain superfamily/Winged helix DNA-binding domain"/>
    <property type="match status" value="1"/>
</dbReference>
<dbReference type="AlphaFoldDB" id="A0A412WLI1"/>
<dbReference type="InterPro" id="IPR007627">
    <property type="entry name" value="RNA_pol_sigma70_r2"/>
</dbReference>
<sequence length="207" mass="23888">MAEEQEKNIIRLLAKGDEEATGILFRSYHRLLCAYCMRYLVSREDAEDIVQAVFISLWQNWRGRKFSGSLEAYLFGAVNKAALKTMREAGKRYFEDIEISCESFLDEVLGETAERQERIRAELHIAIGQLPKHPRRVITDIIFNGKSYKTVAAEMNISVNTVKTHYIRALQKLRQTLGAQKFYFLFFAVFSDYSACRVGTVNATYCR</sequence>
<dbReference type="PANTHER" id="PTHR43133:SF46">
    <property type="entry name" value="RNA POLYMERASE SIGMA-70 FACTOR ECF SUBFAMILY"/>
    <property type="match status" value="1"/>
</dbReference>
<dbReference type="Pfam" id="PF08281">
    <property type="entry name" value="Sigma70_r4_2"/>
    <property type="match status" value="1"/>
</dbReference>
<dbReference type="InterPro" id="IPR013324">
    <property type="entry name" value="RNA_pol_sigma_r3/r4-like"/>
</dbReference>
<dbReference type="RefSeq" id="WP_013611771.1">
    <property type="nucleotide sequence ID" value="NZ_LT906459.1"/>
</dbReference>
<dbReference type="InterPro" id="IPR036388">
    <property type="entry name" value="WH-like_DNA-bd_sf"/>
</dbReference>
<dbReference type="EMBL" id="QRYW01000010">
    <property type="protein sequence ID" value="RGV28075.1"/>
    <property type="molecule type" value="Genomic_DNA"/>
</dbReference>
<accession>A0A412WLI1</accession>
<dbReference type="InterPro" id="IPR039425">
    <property type="entry name" value="RNA_pol_sigma-70-like"/>
</dbReference>
<evidence type="ECO:0000313" key="5">
    <source>
        <dbReference type="EMBL" id="RGV28075.1"/>
    </source>
</evidence>
<dbReference type="GO" id="GO:0016987">
    <property type="term" value="F:sigma factor activity"/>
    <property type="evidence" value="ECO:0007669"/>
    <property type="project" value="UniProtKB-KW"/>
</dbReference>